<dbReference type="InParanoid" id="S0EWJ7"/>
<proteinExistence type="predicted"/>
<dbReference type="OrthoDB" id="9804872at2"/>
<dbReference type="RefSeq" id="WP_016481652.1">
    <property type="nucleotide sequence ID" value="NC_021487.1"/>
</dbReference>
<gene>
    <name evidence="3" type="ORF">CCALI_00251</name>
</gene>
<dbReference type="KEGG" id="ccz:CCALI_00251"/>
<dbReference type="STRING" id="454171.CP488_00906"/>
<sequence length="314" mass="35094">MKSKTFTFCSIALLALRIASSVRAQSLHSPINPTALTTQFTEAITLQSPSLQTKQIRLWIPIPSDSPQQHISQVSIHAPVPYRITQEKLYHNRMAYLVFAQPNQKPISIEVSWVVTRHSNPQYPAQWLSALVAAQLLRPDRLVPVGGSYAALALLQTASASTPYDKVKDIFDYVTQHFEYDYTDTSPEYGQGDVAFVCSYKKGNCSDIHSVLVTLLRSLGIPAYIAFGFPLTGIPAPNPLPTEGMIGGYHCWVWANVPHKGWIPMDAADAIRWHDHGYPQWQTSFLVLSTYLAPRWICPVDETSCSHPLKRPAH</sequence>
<keyword evidence="4" id="KW-1185">Reference proteome</keyword>
<dbReference type="EMBL" id="HF951689">
    <property type="protein sequence ID" value="CCW34088.1"/>
    <property type="molecule type" value="Genomic_DNA"/>
</dbReference>
<feature type="chain" id="PRO_5004496522" evidence="1">
    <location>
        <begin position="25"/>
        <end position="314"/>
    </location>
</feature>
<dbReference type="AlphaFoldDB" id="S0EWJ7"/>
<dbReference type="InterPro" id="IPR038765">
    <property type="entry name" value="Papain-like_cys_pep_sf"/>
</dbReference>
<dbReference type="HOGENOM" id="CLU_884803_0_0_0"/>
<name>S0EWJ7_CHTCT</name>
<dbReference type="SMART" id="SM00460">
    <property type="entry name" value="TGc"/>
    <property type="match status" value="1"/>
</dbReference>
<feature type="domain" description="Transglutaminase-like" evidence="2">
    <location>
        <begin position="197"/>
        <end position="269"/>
    </location>
</feature>
<accession>S0EWJ7</accession>
<reference evidence="4" key="1">
    <citation type="submission" date="2013-03" db="EMBL/GenBank/DDBJ databases">
        <title>Genome sequence of Chthonomonas calidirosea, the first sequenced genome from the Armatimonadetes phylum (formally candidate division OP10).</title>
        <authorList>
            <person name="Lee K.C.Y."/>
            <person name="Morgan X.C."/>
            <person name="Dunfield P.F."/>
            <person name="Tamas I."/>
            <person name="Houghton K.M."/>
            <person name="Vyssotski M."/>
            <person name="Ryan J.L.J."/>
            <person name="Lagutin K."/>
            <person name="McDonald I.R."/>
            <person name="Stott M.B."/>
        </authorList>
    </citation>
    <scope>NUCLEOTIDE SEQUENCE [LARGE SCALE GENOMIC DNA]</scope>
    <source>
        <strain evidence="4">DSM 23976 / ICMP 18418 / T49</strain>
    </source>
</reference>
<feature type="signal peptide" evidence="1">
    <location>
        <begin position="1"/>
        <end position="24"/>
    </location>
</feature>
<dbReference type="Gene3D" id="3.10.620.30">
    <property type="match status" value="1"/>
</dbReference>
<organism evidence="3 4">
    <name type="scientific">Chthonomonas calidirosea (strain DSM 23976 / ICMP 18418 / T49)</name>
    <dbReference type="NCBI Taxonomy" id="1303518"/>
    <lineage>
        <taxon>Bacteria</taxon>
        <taxon>Bacillati</taxon>
        <taxon>Armatimonadota</taxon>
        <taxon>Chthonomonadia</taxon>
        <taxon>Chthonomonadales</taxon>
        <taxon>Chthonomonadaceae</taxon>
        <taxon>Chthonomonas</taxon>
    </lineage>
</organism>
<dbReference type="SUPFAM" id="SSF54001">
    <property type="entry name" value="Cysteine proteinases"/>
    <property type="match status" value="1"/>
</dbReference>
<evidence type="ECO:0000313" key="4">
    <source>
        <dbReference type="Proteomes" id="UP000014227"/>
    </source>
</evidence>
<evidence type="ECO:0000256" key="1">
    <source>
        <dbReference type="SAM" id="SignalP"/>
    </source>
</evidence>
<dbReference type="eggNOG" id="COG1305">
    <property type="taxonomic scope" value="Bacteria"/>
</dbReference>
<dbReference type="GO" id="GO:0008233">
    <property type="term" value="F:peptidase activity"/>
    <property type="evidence" value="ECO:0007669"/>
    <property type="project" value="UniProtKB-KW"/>
</dbReference>
<keyword evidence="3" id="KW-0645">Protease</keyword>
<dbReference type="Pfam" id="PF01841">
    <property type="entry name" value="Transglut_core"/>
    <property type="match status" value="1"/>
</dbReference>
<dbReference type="PATRIC" id="fig|1303518.3.peg.254"/>
<evidence type="ECO:0000259" key="2">
    <source>
        <dbReference type="SMART" id="SM00460"/>
    </source>
</evidence>
<evidence type="ECO:0000313" key="3">
    <source>
        <dbReference type="EMBL" id="CCW34088.1"/>
    </source>
</evidence>
<keyword evidence="3" id="KW-0378">Hydrolase</keyword>
<dbReference type="PANTHER" id="PTHR38339:SF1">
    <property type="entry name" value="TRANSGLUTAMINASE-LIKE DOMAIN-CONTAINING PROTEIN"/>
    <property type="match status" value="1"/>
</dbReference>
<dbReference type="GO" id="GO:0006508">
    <property type="term" value="P:proteolysis"/>
    <property type="evidence" value="ECO:0007669"/>
    <property type="project" value="UniProtKB-KW"/>
</dbReference>
<dbReference type="PANTHER" id="PTHR38339">
    <property type="entry name" value="TRANSGLUTAMINASE DOMAIN PROTEIN"/>
    <property type="match status" value="1"/>
</dbReference>
<protein>
    <submittedName>
        <fullName evidence="3">Transglutaminase-like enzymes, putative cysteine proteases</fullName>
    </submittedName>
</protein>
<dbReference type="Proteomes" id="UP000014227">
    <property type="component" value="Chromosome I"/>
</dbReference>
<dbReference type="InterPro" id="IPR002931">
    <property type="entry name" value="Transglutaminase-like"/>
</dbReference>
<keyword evidence="1" id="KW-0732">Signal</keyword>